<name>K2FWB4_9BACT</name>
<dbReference type="AlphaFoldDB" id="K2FWB4"/>
<organism evidence="1">
    <name type="scientific">uncultured bacterium</name>
    <name type="common">gcode 4</name>
    <dbReference type="NCBI Taxonomy" id="1234023"/>
    <lineage>
        <taxon>Bacteria</taxon>
        <taxon>environmental samples</taxon>
    </lineage>
</organism>
<dbReference type="EMBL" id="AMFJ01000502">
    <property type="protein sequence ID" value="EKE27278.1"/>
    <property type="molecule type" value="Genomic_DNA"/>
</dbReference>
<comment type="caution">
    <text evidence="1">The sequence shown here is derived from an EMBL/GenBank/DDBJ whole genome shotgun (WGS) entry which is preliminary data.</text>
</comment>
<evidence type="ECO:0000313" key="1">
    <source>
        <dbReference type="EMBL" id="EKE27278.1"/>
    </source>
</evidence>
<accession>K2FWB4</accession>
<protein>
    <submittedName>
        <fullName evidence="1">Uncharacterized protein</fullName>
    </submittedName>
</protein>
<gene>
    <name evidence="1" type="ORF">ACD_3C00228G0003</name>
</gene>
<proteinExistence type="predicted"/>
<sequence>MHRNNLPNIIEKQSLSGARGPEAYENAKSIVQKRTAEIMQKKHISAVKEQLNRYYIIVKNNDCEEAEKMRIELDDIDLVSLFEIKRWSAAYYEILNDNRVNLCLILKKYLSEFELKIGELHYRISWKNLIKRNIDKPLIEPLDDNLWLYRTRLLPSDSQEGIVLNYRKDVEKRGNLIHEETEELIDYIFWKKPISVKGQLRFKYLMIKNYEPKIAENILNELTLFEWIETESSRGVLEASFAFYRNDIQDLELNFKGNIYNVEHNGILIKNSKFPDINDNEFDNNVGAPKYNSVLSDSERKELLDYRMKQPTSVFWQLRKAYLEVKIISPKIAGEIMAEISLIDKSEIESLKWILKICAIFKRHYPKYPFKMNYENDSYSIAQSWSIYKNNHHYEHPIHSSVSPLVGKTISLIWGKTMTVEDWADRLFWTPYRKIDNDIVKDYIKREQSESYPNDNDVIWGQVDGLLYLAHVSEIRADMPSVKHSDCDDFNTFHNQYSELEREGYLYVWNDVLSSNDYLNYGKQNSLFGFFSAVWHDKYWYVDWIVPQIAISLIESNSWDLKTLTAYDLNTRKKLEWNAIFIKSYTKGIATLRRKNLFVVTYTEHTRKELSMIDDLQNLLKKLFEARLPPGSFRYDYDTYSMPRGYELSDMKNTLKYIYRILWAEQKYISSNQEGEHDIIRKEIVAKSTLLLLSIMRRI</sequence>
<reference evidence="1" key="1">
    <citation type="journal article" date="2012" name="Science">
        <title>Fermentation, hydrogen, and sulfur metabolism in multiple uncultivated bacterial phyla.</title>
        <authorList>
            <person name="Wrighton K.C."/>
            <person name="Thomas B.C."/>
            <person name="Sharon I."/>
            <person name="Miller C.S."/>
            <person name="Castelle C.J."/>
            <person name="VerBerkmoes N.C."/>
            <person name="Wilkins M.J."/>
            <person name="Hettich R.L."/>
            <person name="Lipton M.S."/>
            <person name="Williams K.H."/>
            <person name="Long P.E."/>
            <person name="Banfield J.F."/>
        </authorList>
    </citation>
    <scope>NUCLEOTIDE SEQUENCE [LARGE SCALE GENOMIC DNA]</scope>
</reference>